<name>A0A917PH14_9PSED</name>
<evidence type="ECO:0000313" key="2">
    <source>
        <dbReference type="Proteomes" id="UP000635983"/>
    </source>
</evidence>
<evidence type="ECO:0000313" key="1">
    <source>
        <dbReference type="EMBL" id="GGJ78376.1"/>
    </source>
</evidence>
<accession>A0A917PH14</accession>
<protein>
    <submittedName>
        <fullName evidence="1">Uncharacterized protein</fullName>
    </submittedName>
</protein>
<keyword evidence="2" id="KW-1185">Reference proteome</keyword>
<reference evidence="1" key="2">
    <citation type="submission" date="2020-09" db="EMBL/GenBank/DDBJ databases">
        <authorList>
            <person name="Sun Q."/>
            <person name="Ohkuma M."/>
        </authorList>
    </citation>
    <scope>NUCLEOTIDE SEQUENCE</scope>
    <source>
        <strain evidence="1">JCM 30078</strain>
    </source>
</reference>
<comment type="caution">
    <text evidence="1">The sequence shown here is derived from an EMBL/GenBank/DDBJ whole genome shotgun (WGS) entry which is preliminary data.</text>
</comment>
<organism evidence="1 2">
    <name type="scientific">Pseudomonas matsuisoli</name>
    <dbReference type="NCBI Taxonomy" id="1515666"/>
    <lineage>
        <taxon>Bacteria</taxon>
        <taxon>Pseudomonadati</taxon>
        <taxon>Pseudomonadota</taxon>
        <taxon>Gammaproteobacteria</taxon>
        <taxon>Pseudomonadales</taxon>
        <taxon>Pseudomonadaceae</taxon>
        <taxon>Pseudomonas</taxon>
    </lineage>
</organism>
<dbReference type="EMBL" id="BMPO01000001">
    <property type="protein sequence ID" value="GGJ78376.1"/>
    <property type="molecule type" value="Genomic_DNA"/>
</dbReference>
<sequence>MILSGNTAARVDGFGHPPYTLIAARLIAARLAPYKSCGAFCTSGLGRECGGGGATGRPLRRRT</sequence>
<reference evidence="1" key="1">
    <citation type="journal article" date="2014" name="Int. J. Syst. Evol. Microbiol.">
        <title>Complete genome sequence of Corynebacterium casei LMG S-19264T (=DSM 44701T), isolated from a smear-ripened cheese.</title>
        <authorList>
            <consortium name="US DOE Joint Genome Institute (JGI-PGF)"/>
            <person name="Walter F."/>
            <person name="Albersmeier A."/>
            <person name="Kalinowski J."/>
            <person name="Ruckert C."/>
        </authorList>
    </citation>
    <scope>NUCLEOTIDE SEQUENCE</scope>
    <source>
        <strain evidence="1">JCM 30078</strain>
    </source>
</reference>
<proteinExistence type="predicted"/>
<dbReference type="Proteomes" id="UP000635983">
    <property type="component" value="Unassembled WGS sequence"/>
</dbReference>
<gene>
    <name evidence="1" type="ORF">GCM10009304_00300</name>
</gene>
<dbReference type="AlphaFoldDB" id="A0A917PH14"/>